<keyword evidence="1" id="KW-0732">Signal</keyword>
<name>A0A291QGY2_9ACTN</name>
<keyword evidence="3" id="KW-1185">Reference proteome</keyword>
<protein>
    <recommendedName>
        <fullName evidence="4">Secreted protein</fullName>
    </recommendedName>
</protein>
<dbReference type="KEGG" id="sfk:KY5_5677c"/>
<evidence type="ECO:0000256" key="1">
    <source>
        <dbReference type="SAM" id="SignalP"/>
    </source>
</evidence>
<organism evidence="2 3">
    <name type="scientific">Streptomyces formicae</name>
    <dbReference type="NCBI Taxonomy" id="1616117"/>
    <lineage>
        <taxon>Bacteria</taxon>
        <taxon>Bacillati</taxon>
        <taxon>Actinomycetota</taxon>
        <taxon>Actinomycetes</taxon>
        <taxon>Kitasatosporales</taxon>
        <taxon>Streptomycetaceae</taxon>
        <taxon>Streptomyces</taxon>
    </lineage>
</organism>
<feature type="signal peptide" evidence="1">
    <location>
        <begin position="1"/>
        <end position="23"/>
    </location>
</feature>
<evidence type="ECO:0000313" key="3">
    <source>
        <dbReference type="Proteomes" id="UP000221011"/>
    </source>
</evidence>
<proteinExistence type="predicted"/>
<evidence type="ECO:0000313" key="2">
    <source>
        <dbReference type="EMBL" id="ATL30695.1"/>
    </source>
</evidence>
<dbReference type="RefSeq" id="WP_098244960.1">
    <property type="nucleotide sequence ID" value="NZ_CP022685.1"/>
</dbReference>
<feature type="chain" id="PRO_5039068621" description="Secreted protein" evidence="1">
    <location>
        <begin position="24"/>
        <end position="117"/>
    </location>
</feature>
<dbReference type="Proteomes" id="UP000221011">
    <property type="component" value="Chromosome"/>
</dbReference>
<reference evidence="2 3" key="1">
    <citation type="submission" date="2017-08" db="EMBL/GenBank/DDBJ databases">
        <title>Complete Genome Sequence of Streptomyces formicae KY5, the formicamycin producer.</title>
        <authorList>
            <person name="Holmes N.A."/>
            <person name="Devine R."/>
            <person name="Qin Z."/>
            <person name="Seipke R.F."/>
            <person name="Wilkinson B."/>
            <person name="Hutchings M.I."/>
        </authorList>
    </citation>
    <scope>NUCLEOTIDE SEQUENCE [LARGE SCALE GENOMIC DNA]</scope>
    <source>
        <strain evidence="2 3">KY5</strain>
    </source>
</reference>
<sequence length="117" mass="12431">MKFRLLAPAVAFSAVALVGTTLATGGTAVAAAKPDCSRGITNVPAKETVKVRTHAKLSATAVGQWNKGKKGYLCNDGKFYSGQKYKLCGKTSTKWLYGGPYSSNKRGWIPAACLKWS</sequence>
<dbReference type="AlphaFoldDB" id="A0A291QGY2"/>
<gene>
    <name evidence="2" type="ORF">KY5_5677c</name>
</gene>
<accession>A0A291QGY2</accession>
<evidence type="ECO:0008006" key="4">
    <source>
        <dbReference type="Google" id="ProtNLM"/>
    </source>
</evidence>
<dbReference type="EMBL" id="CP022685">
    <property type="protein sequence ID" value="ATL30695.1"/>
    <property type="molecule type" value="Genomic_DNA"/>
</dbReference>